<keyword evidence="3" id="KW-1185">Reference proteome</keyword>
<evidence type="ECO:0000313" key="3">
    <source>
        <dbReference type="Proteomes" id="UP001371456"/>
    </source>
</evidence>
<sequence>MWTISSASGGKDLFYVVLIWSLISFCIAKTSSTKQIGQEMDEELQEVKKSLIFPSLAVDARGGMETVDTTTSITACLHDKSINI</sequence>
<proteinExistence type="predicted"/>
<feature type="signal peptide" evidence="1">
    <location>
        <begin position="1"/>
        <end position="28"/>
    </location>
</feature>
<organism evidence="2 3">
    <name type="scientific">Solanum bulbocastanum</name>
    <name type="common">Wild potato</name>
    <dbReference type="NCBI Taxonomy" id="147425"/>
    <lineage>
        <taxon>Eukaryota</taxon>
        <taxon>Viridiplantae</taxon>
        <taxon>Streptophyta</taxon>
        <taxon>Embryophyta</taxon>
        <taxon>Tracheophyta</taxon>
        <taxon>Spermatophyta</taxon>
        <taxon>Magnoliopsida</taxon>
        <taxon>eudicotyledons</taxon>
        <taxon>Gunneridae</taxon>
        <taxon>Pentapetalae</taxon>
        <taxon>asterids</taxon>
        <taxon>lamiids</taxon>
        <taxon>Solanales</taxon>
        <taxon>Solanaceae</taxon>
        <taxon>Solanoideae</taxon>
        <taxon>Solaneae</taxon>
        <taxon>Solanum</taxon>
    </lineage>
</organism>
<reference evidence="2 3" key="1">
    <citation type="submission" date="2024-02" db="EMBL/GenBank/DDBJ databases">
        <title>de novo genome assembly of Solanum bulbocastanum strain 11H21.</title>
        <authorList>
            <person name="Hosaka A.J."/>
        </authorList>
    </citation>
    <scope>NUCLEOTIDE SEQUENCE [LARGE SCALE GENOMIC DNA]</scope>
    <source>
        <tissue evidence="2">Young leaves</tissue>
    </source>
</reference>
<feature type="chain" id="PRO_5042898663" evidence="1">
    <location>
        <begin position="29"/>
        <end position="84"/>
    </location>
</feature>
<name>A0AAN8T2N1_SOLBU</name>
<protein>
    <submittedName>
        <fullName evidence="2">Uncharacterized protein</fullName>
    </submittedName>
</protein>
<dbReference type="AlphaFoldDB" id="A0AAN8T2N1"/>
<accession>A0AAN8T2N1</accession>
<keyword evidence="1" id="KW-0732">Signal</keyword>
<gene>
    <name evidence="2" type="ORF">RDI58_021524</name>
</gene>
<dbReference type="Proteomes" id="UP001371456">
    <property type="component" value="Unassembled WGS sequence"/>
</dbReference>
<evidence type="ECO:0000313" key="2">
    <source>
        <dbReference type="EMBL" id="KAK6779340.1"/>
    </source>
</evidence>
<evidence type="ECO:0000256" key="1">
    <source>
        <dbReference type="SAM" id="SignalP"/>
    </source>
</evidence>
<comment type="caution">
    <text evidence="2">The sequence shown here is derived from an EMBL/GenBank/DDBJ whole genome shotgun (WGS) entry which is preliminary data.</text>
</comment>
<dbReference type="EMBL" id="JBANQN010000009">
    <property type="protein sequence ID" value="KAK6779340.1"/>
    <property type="molecule type" value="Genomic_DNA"/>
</dbReference>